<name>A0ABV5TVK4_9PSEU</name>
<dbReference type="EMBL" id="JBHMBK010000001">
    <property type="protein sequence ID" value="MFB9682886.1"/>
    <property type="molecule type" value="Genomic_DNA"/>
</dbReference>
<organism evidence="1 2">
    <name type="scientific">Amycolatopsis plumensis</name>
    <dbReference type="NCBI Taxonomy" id="236508"/>
    <lineage>
        <taxon>Bacteria</taxon>
        <taxon>Bacillati</taxon>
        <taxon>Actinomycetota</taxon>
        <taxon>Actinomycetes</taxon>
        <taxon>Pseudonocardiales</taxon>
        <taxon>Pseudonocardiaceae</taxon>
        <taxon>Amycolatopsis</taxon>
    </lineage>
</organism>
<proteinExistence type="predicted"/>
<dbReference type="InterPro" id="IPR026337">
    <property type="entry name" value="AKG_HExxH"/>
</dbReference>
<dbReference type="Proteomes" id="UP001589535">
    <property type="component" value="Unassembled WGS sequence"/>
</dbReference>
<evidence type="ECO:0000313" key="2">
    <source>
        <dbReference type="Proteomes" id="UP001589535"/>
    </source>
</evidence>
<evidence type="ECO:0000313" key="1">
    <source>
        <dbReference type="EMBL" id="MFB9682886.1"/>
    </source>
</evidence>
<reference evidence="1 2" key="1">
    <citation type="submission" date="2024-09" db="EMBL/GenBank/DDBJ databases">
        <authorList>
            <person name="Sun Q."/>
            <person name="Mori K."/>
        </authorList>
    </citation>
    <scope>NUCLEOTIDE SEQUENCE [LARGE SCALE GENOMIC DNA]</scope>
    <source>
        <strain evidence="1 2">JCM 13852</strain>
    </source>
</reference>
<keyword evidence="2" id="KW-1185">Reference proteome</keyword>
<sequence length="487" mass="53405">MCPLWVHVGHVHCLAAAAAIRAGIRFEIQVPVWSGTVSLPTLGVAELGTGRQFSVAVARGHDGVVELGDGNSWVRTADDDRRWHPLRSAVSWAQDRCFPVRLDDADPYRGLYEPQLPHRLTALEVESWRTALEQAWTLLVTHVPAVAETLPESLESIVPAPAVPFRLPSASTGEAFGSAIISYSEDPAALAEALVHEVHHIRLGGLQHLTHLHEDDARERFYAPWRDDPRPIGGVIHGIYAFFGVTAFWRALARDEPENPRACFEFALWRTQTWRTLQAVSGDDVLTTAGRRFLRGIAAELAPWQDDPIAAEARKWANHAMADHYVGWRLRHLRPAPETVAELVGAWRAGRRWTGHIPADRQPTPVPDGTWPDARLDLIRLRMRENGASTLSSDGSAVPGATPADIAFVGGRLQEAIDGYRAELVADPDNSAALAGLAVALSSWTTGPASRALMHHPELVRAVHRELRSDSDASLEAVAGWLGRSVH</sequence>
<protein>
    <submittedName>
        <fullName evidence="1">HEXXH motif-containing putative peptide modification protein</fullName>
    </submittedName>
</protein>
<comment type="caution">
    <text evidence="1">The sequence shown here is derived from an EMBL/GenBank/DDBJ whole genome shotgun (WGS) entry which is preliminary data.</text>
</comment>
<accession>A0ABV5TVK4</accession>
<gene>
    <name evidence="1" type="ORF">ACFFTO_01730</name>
</gene>
<dbReference type="RefSeq" id="WP_378188900.1">
    <property type="nucleotide sequence ID" value="NZ_JBHMBK010000001.1"/>
</dbReference>
<dbReference type="NCBIfam" id="TIGR04267">
    <property type="entry name" value="mod_HExxH"/>
    <property type="match status" value="1"/>
</dbReference>